<dbReference type="PANTHER" id="PTHR37423">
    <property type="entry name" value="SOLUBLE LYTIC MUREIN TRANSGLYCOSYLASE-RELATED"/>
    <property type="match status" value="1"/>
</dbReference>
<dbReference type="CDD" id="cd16896">
    <property type="entry name" value="LT_Slt70-like"/>
    <property type="match status" value="1"/>
</dbReference>
<dbReference type="EMBL" id="JAJEQO010000001">
    <property type="protein sequence ID" value="MCC2212003.1"/>
    <property type="molecule type" value="Genomic_DNA"/>
</dbReference>
<dbReference type="Pfam" id="PF01464">
    <property type="entry name" value="SLT"/>
    <property type="match status" value="1"/>
</dbReference>
<dbReference type="PANTHER" id="PTHR37423:SF2">
    <property type="entry name" value="MEMBRANE-BOUND LYTIC MUREIN TRANSGLYCOSYLASE C"/>
    <property type="match status" value="1"/>
</dbReference>
<reference evidence="2 3" key="1">
    <citation type="submission" date="2021-10" db="EMBL/GenBank/DDBJ databases">
        <title>Anaerobic single-cell dispensing facilitates the cultivation of human gut bacteria.</title>
        <authorList>
            <person name="Afrizal A."/>
        </authorList>
    </citation>
    <scope>NUCLEOTIDE SEQUENCE [LARGE SCALE GENOMIC DNA]</scope>
    <source>
        <strain evidence="2 3">CLA-AA-H223</strain>
    </source>
</reference>
<sequence>MKKFLKTLVLLFLLCVVLLALPPVRRQVEQRLYPRKYNDLVEQYAAEYDLDPLLVYSFIRTESGFDPGATSSVDARGLMQMTEETFLWLRSKLGLGEEVSFGDLYDPDESIRFGCYYLHLCLVRYNGDISTAAAAYHSGWGTVDALLQKEEHSEDGLTLSGFPYNQMHHYVEKITACYAKYTELYGA</sequence>
<gene>
    <name evidence="2" type="ORF">LKD34_00530</name>
</gene>
<proteinExistence type="predicted"/>
<keyword evidence="3" id="KW-1185">Reference proteome</keyword>
<feature type="domain" description="Transglycosylase SLT" evidence="1">
    <location>
        <begin position="40"/>
        <end position="153"/>
    </location>
</feature>
<dbReference type="Proteomes" id="UP001199236">
    <property type="component" value="Unassembled WGS sequence"/>
</dbReference>
<dbReference type="Gene3D" id="1.10.530.10">
    <property type="match status" value="1"/>
</dbReference>
<comment type="caution">
    <text evidence="2">The sequence shown here is derived from an EMBL/GenBank/DDBJ whole genome shotgun (WGS) entry which is preliminary data.</text>
</comment>
<dbReference type="RefSeq" id="WP_097772200.1">
    <property type="nucleotide sequence ID" value="NZ_JAJEQO010000001.1"/>
</dbReference>
<organism evidence="2 3">
    <name type="scientific">Faecalibacterium hominis</name>
    <name type="common">ex Afrizal et al. 2022</name>
    <dbReference type="NCBI Taxonomy" id="2881265"/>
    <lineage>
        <taxon>Bacteria</taxon>
        <taxon>Bacillati</taxon>
        <taxon>Bacillota</taxon>
        <taxon>Clostridia</taxon>
        <taxon>Eubacteriales</taxon>
        <taxon>Oscillospiraceae</taxon>
        <taxon>Faecalibacterium</taxon>
    </lineage>
</organism>
<accession>A0ABS8FBU0</accession>
<name>A0ABS8FBU0_9FIRM</name>
<dbReference type="InterPro" id="IPR023346">
    <property type="entry name" value="Lysozyme-like_dom_sf"/>
</dbReference>
<dbReference type="InterPro" id="IPR008258">
    <property type="entry name" value="Transglycosylase_SLT_dom_1"/>
</dbReference>
<evidence type="ECO:0000313" key="2">
    <source>
        <dbReference type="EMBL" id="MCC2212003.1"/>
    </source>
</evidence>
<dbReference type="SUPFAM" id="SSF53955">
    <property type="entry name" value="Lysozyme-like"/>
    <property type="match status" value="1"/>
</dbReference>
<evidence type="ECO:0000259" key="1">
    <source>
        <dbReference type="Pfam" id="PF01464"/>
    </source>
</evidence>
<evidence type="ECO:0000313" key="3">
    <source>
        <dbReference type="Proteomes" id="UP001199236"/>
    </source>
</evidence>
<protein>
    <submittedName>
        <fullName evidence="2">Lytic transglycosylase domain-containing protein</fullName>
    </submittedName>
</protein>